<organism evidence="2 3">
    <name type="scientific">Cymbomonas tetramitiformis</name>
    <dbReference type="NCBI Taxonomy" id="36881"/>
    <lineage>
        <taxon>Eukaryota</taxon>
        <taxon>Viridiplantae</taxon>
        <taxon>Chlorophyta</taxon>
        <taxon>Pyramimonadophyceae</taxon>
        <taxon>Pyramimonadales</taxon>
        <taxon>Pyramimonadaceae</taxon>
        <taxon>Cymbomonas</taxon>
    </lineage>
</organism>
<gene>
    <name evidence="2" type="ORF">CYMTET_15261</name>
</gene>
<comment type="subcellular location">
    <subcellularLocation>
        <location evidence="1">Cytoplasm</location>
        <location evidence="1">Cytoskeleton</location>
        <location evidence="1">Cilium axoneme</location>
    </subcellularLocation>
</comment>
<dbReference type="AlphaFoldDB" id="A0AAE0GEU3"/>
<feature type="non-terminal residue" evidence="2">
    <location>
        <position position="1"/>
    </location>
</feature>
<protein>
    <submittedName>
        <fullName evidence="2">Uncharacterized protein</fullName>
    </submittedName>
</protein>
<evidence type="ECO:0000313" key="2">
    <source>
        <dbReference type="EMBL" id="KAK3276687.1"/>
    </source>
</evidence>
<keyword evidence="3" id="KW-1185">Reference proteome</keyword>
<comment type="caution">
    <text evidence="2">The sequence shown here is derived from an EMBL/GenBank/DDBJ whole genome shotgun (WGS) entry which is preliminary data.</text>
</comment>
<evidence type="ECO:0000256" key="1">
    <source>
        <dbReference type="ARBA" id="ARBA00004430"/>
    </source>
</evidence>
<dbReference type="Gene3D" id="3.80.10.10">
    <property type="entry name" value="Ribonuclease Inhibitor"/>
    <property type="match status" value="1"/>
</dbReference>
<name>A0AAE0GEU3_9CHLO</name>
<sequence length="76" mass="8381">NAVGDAGAEALAAALRDAHCKLHTLDITNNDSANTFVKPPLSGWGMIATILQQHRRDGRLTQLLHLTAYWMTYLHI</sequence>
<reference evidence="2 3" key="1">
    <citation type="journal article" date="2015" name="Genome Biol. Evol.">
        <title>Comparative Genomics of a Bacterivorous Green Alga Reveals Evolutionary Causalities and Consequences of Phago-Mixotrophic Mode of Nutrition.</title>
        <authorList>
            <person name="Burns J.A."/>
            <person name="Paasch A."/>
            <person name="Narechania A."/>
            <person name="Kim E."/>
        </authorList>
    </citation>
    <scope>NUCLEOTIDE SEQUENCE [LARGE SCALE GENOMIC DNA]</scope>
    <source>
        <strain evidence="2 3">PLY_AMNH</strain>
    </source>
</reference>
<evidence type="ECO:0000313" key="3">
    <source>
        <dbReference type="Proteomes" id="UP001190700"/>
    </source>
</evidence>
<dbReference type="Proteomes" id="UP001190700">
    <property type="component" value="Unassembled WGS sequence"/>
</dbReference>
<dbReference type="GO" id="GO:0005930">
    <property type="term" value="C:axoneme"/>
    <property type="evidence" value="ECO:0007669"/>
    <property type="project" value="UniProtKB-SubCell"/>
</dbReference>
<accession>A0AAE0GEU3</accession>
<dbReference type="EMBL" id="LGRX02006432">
    <property type="protein sequence ID" value="KAK3276687.1"/>
    <property type="molecule type" value="Genomic_DNA"/>
</dbReference>
<proteinExistence type="predicted"/>
<dbReference type="InterPro" id="IPR032675">
    <property type="entry name" value="LRR_dom_sf"/>
</dbReference>